<dbReference type="EMBL" id="SNVW01000001">
    <property type="protein sequence ID" value="TDN46637.1"/>
    <property type="molecule type" value="Genomic_DNA"/>
</dbReference>
<protein>
    <submittedName>
        <fullName evidence="3">Acetyl esterase/lipase</fullName>
    </submittedName>
</protein>
<dbReference type="InterPro" id="IPR013094">
    <property type="entry name" value="AB_hydrolase_3"/>
</dbReference>
<dbReference type="GO" id="GO:0016787">
    <property type="term" value="F:hydrolase activity"/>
    <property type="evidence" value="ECO:0007669"/>
    <property type="project" value="UniProtKB-KW"/>
</dbReference>
<reference evidence="3 4" key="1">
    <citation type="submission" date="2019-03" db="EMBL/GenBank/DDBJ databases">
        <title>Genomic analyses of the natural microbiome of Caenorhabditis elegans.</title>
        <authorList>
            <person name="Samuel B."/>
        </authorList>
    </citation>
    <scope>NUCLEOTIDE SEQUENCE [LARGE SCALE GENOMIC DNA]</scope>
    <source>
        <strain evidence="3 4">JUb65</strain>
    </source>
</reference>
<dbReference type="RefSeq" id="WP_133518481.1">
    <property type="nucleotide sequence ID" value="NZ_SNVW01000001.1"/>
</dbReference>
<dbReference type="InterPro" id="IPR050300">
    <property type="entry name" value="GDXG_lipolytic_enzyme"/>
</dbReference>
<evidence type="ECO:0000256" key="1">
    <source>
        <dbReference type="ARBA" id="ARBA00022801"/>
    </source>
</evidence>
<sequence>MSTPDAVTVRPAVLPGSRPAVIVLPGGGYEEHGRASSEPVADWFAGIGVHAFLFRYPLRTPDLDGPLHPAPIDATRRVFDWLRAGAPGSGVTVDTERIGVVGSSAGGHLAASLANGIDDPALDRPAFCVLAYPVISMETPTRPRPVVGLLGDAPSWRERRALSMETRVDARTSPTFVWTTADDRIVRATNTLAYADALVRNEVEVEVHVFPHGRHGLGTAVREPHTSQWTRLCEDWLRYQRVLTD</sequence>
<name>A0A4R6DNZ8_9MICO</name>
<organism evidence="3 4">
    <name type="scientific">Curtobacterium flaccumfaciens</name>
    <dbReference type="NCBI Taxonomy" id="2035"/>
    <lineage>
        <taxon>Bacteria</taxon>
        <taxon>Bacillati</taxon>
        <taxon>Actinomycetota</taxon>
        <taxon>Actinomycetes</taxon>
        <taxon>Micrococcales</taxon>
        <taxon>Microbacteriaceae</taxon>
        <taxon>Curtobacterium</taxon>
    </lineage>
</organism>
<comment type="caution">
    <text evidence="3">The sequence shown here is derived from an EMBL/GenBank/DDBJ whole genome shotgun (WGS) entry which is preliminary data.</text>
</comment>
<evidence type="ECO:0000313" key="4">
    <source>
        <dbReference type="Proteomes" id="UP000295764"/>
    </source>
</evidence>
<evidence type="ECO:0000259" key="2">
    <source>
        <dbReference type="Pfam" id="PF07859"/>
    </source>
</evidence>
<feature type="domain" description="Alpha/beta hydrolase fold-3" evidence="2">
    <location>
        <begin position="69"/>
        <end position="216"/>
    </location>
</feature>
<dbReference type="Gene3D" id="3.40.50.1820">
    <property type="entry name" value="alpha/beta hydrolase"/>
    <property type="match status" value="1"/>
</dbReference>
<accession>A0A4R6DNZ8</accession>
<dbReference type="OrthoDB" id="9794725at2"/>
<dbReference type="Pfam" id="PF07859">
    <property type="entry name" value="Abhydrolase_3"/>
    <property type="match status" value="1"/>
</dbReference>
<dbReference type="Proteomes" id="UP000295764">
    <property type="component" value="Unassembled WGS sequence"/>
</dbReference>
<keyword evidence="1" id="KW-0378">Hydrolase</keyword>
<evidence type="ECO:0000313" key="3">
    <source>
        <dbReference type="EMBL" id="TDN46637.1"/>
    </source>
</evidence>
<dbReference type="InterPro" id="IPR029058">
    <property type="entry name" value="AB_hydrolase_fold"/>
</dbReference>
<dbReference type="SUPFAM" id="SSF53474">
    <property type="entry name" value="alpha/beta-Hydrolases"/>
    <property type="match status" value="1"/>
</dbReference>
<proteinExistence type="predicted"/>
<dbReference type="AlphaFoldDB" id="A0A4R6DNZ8"/>
<dbReference type="PANTHER" id="PTHR48081:SF6">
    <property type="entry name" value="PEPTIDASE S9 PROLYL OLIGOPEPTIDASE CATALYTIC DOMAIN-CONTAINING PROTEIN"/>
    <property type="match status" value="1"/>
</dbReference>
<dbReference type="PANTHER" id="PTHR48081">
    <property type="entry name" value="AB HYDROLASE SUPERFAMILY PROTEIN C4A8.06C"/>
    <property type="match status" value="1"/>
</dbReference>
<gene>
    <name evidence="3" type="ORF">EDF64_101504</name>
</gene>